<dbReference type="InterPro" id="IPR002052">
    <property type="entry name" value="DNA_methylase_N6_adenine_CS"/>
</dbReference>
<evidence type="ECO:0000259" key="7">
    <source>
        <dbReference type="Pfam" id="PF05175"/>
    </source>
</evidence>
<dbReference type="PROSITE" id="PS00092">
    <property type="entry name" value="N6_MTASE"/>
    <property type="match status" value="1"/>
</dbReference>
<comment type="similarity">
    <text evidence="6">Belongs to the methyltransferase superfamily. tRNA (adenine-N(6)-)-methyltransferase family.</text>
</comment>
<evidence type="ECO:0000256" key="3">
    <source>
        <dbReference type="ARBA" id="ARBA00022679"/>
    </source>
</evidence>
<evidence type="ECO:0000313" key="9">
    <source>
        <dbReference type="Proteomes" id="UP001231197"/>
    </source>
</evidence>
<comment type="function">
    <text evidence="6">Specifically methylates the adenine in position 37 of tRNA(1)(Val) (anticodon cmo5UAC).</text>
</comment>
<dbReference type="PROSITE" id="PS01131">
    <property type="entry name" value="RRNA_A_DIMETH"/>
    <property type="match status" value="1"/>
</dbReference>
<dbReference type="Proteomes" id="UP001231197">
    <property type="component" value="Unassembled WGS sequence"/>
</dbReference>
<keyword evidence="3 6" id="KW-0808">Transferase</keyword>
<dbReference type="InterPro" id="IPR020596">
    <property type="entry name" value="rRNA_Ade_Mease_Trfase_CS"/>
</dbReference>
<keyword evidence="4 6" id="KW-0949">S-adenosyl-L-methionine</keyword>
<evidence type="ECO:0000256" key="4">
    <source>
        <dbReference type="ARBA" id="ARBA00022691"/>
    </source>
</evidence>
<dbReference type="Gene3D" id="3.40.50.150">
    <property type="entry name" value="Vaccinia Virus protein VP39"/>
    <property type="match status" value="1"/>
</dbReference>
<dbReference type="GO" id="GO:0032259">
    <property type="term" value="P:methylation"/>
    <property type="evidence" value="ECO:0007669"/>
    <property type="project" value="UniProtKB-KW"/>
</dbReference>
<dbReference type="EMBL" id="JASDDK010000001">
    <property type="protein sequence ID" value="MDN3491339.1"/>
    <property type="molecule type" value="Genomic_DNA"/>
</dbReference>
<keyword evidence="2 6" id="KW-0489">Methyltransferase</keyword>
<dbReference type="SUPFAM" id="SSF53335">
    <property type="entry name" value="S-adenosyl-L-methionine-dependent methyltransferases"/>
    <property type="match status" value="1"/>
</dbReference>
<evidence type="ECO:0000313" key="8">
    <source>
        <dbReference type="EMBL" id="MDN3491339.1"/>
    </source>
</evidence>
<reference evidence="8 9" key="1">
    <citation type="journal article" date="2023" name="Int. J. Syst. Evol. Microbiol.">
        <title>Winogradskyella bathintestinalis sp. nov., isolated from the intestine of the deep-sea loosejaw dragonfish, Malacosteus niger.</title>
        <authorList>
            <person name="Uniacke-Lowe S."/>
            <person name="Johnson C.N."/>
            <person name="Stanton C."/>
            <person name="Hill C."/>
            <person name="Ross P."/>
        </authorList>
    </citation>
    <scope>NUCLEOTIDE SEQUENCE [LARGE SCALE GENOMIC DNA]</scope>
    <source>
        <strain evidence="8 9">APC 3343</strain>
    </source>
</reference>
<comment type="subcellular location">
    <subcellularLocation>
        <location evidence="6">Cytoplasm</location>
    </subcellularLocation>
</comment>
<protein>
    <recommendedName>
        <fullName evidence="6">tRNA1(Val) (adenine(37)-N6)-methyltransferase</fullName>
        <ecNumber evidence="6">2.1.1.223</ecNumber>
    </recommendedName>
    <alternativeName>
        <fullName evidence="6">tRNA m6A37 methyltransferase</fullName>
    </alternativeName>
</protein>
<evidence type="ECO:0000256" key="5">
    <source>
        <dbReference type="ARBA" id="ARBA00022694"/>
    </source>
</evidence>
<gene>
    <name evidence="8" type="ORF">QMA06_01305</name>
</gene>
<proteinExistence type="inferred from homology"/>
<dbReference type="GO" id="GO:0008168">
    <property type="term" value="F:methyltransferase activity"/>
    <property type="evidence" value="ECO:0007669"/>
    <property type="project" value="UniProtKB-KW"/>
</dbReference>
<dbReference type="HAMAP" id="MF_01872">
    <property type="entry name" value="tRNA_methyltr_YfiC"/>
    <property type="match status" value="1"/>
</dbReference>
<comment type="caution">
    <text evidence="8">The sequence shown here is derived from an EMBL/GenBank/DDBJ whole genome shotgun (WGS) entry which is preliminary data.</text>
</comment>
<keyword evidence="9" id="KW-1185">Reference proteome</keyword>
<dbReference type="RefSeq" id="WP_290205046.1">
    <property type="nucleotide sequence ID" value="NZ_JASDDK010000001.1"/>
</dbReference>
<dbReference type="Pfam" id="PF05175">
    <property type="entry name" value="MTS"/>
    <property type="match status" value="1"/>
</dbReference>
<evidence type="ECO:0000256" key="2">
    <source>
        <dbReference type="ARBA" id="ARBA00022603"/>
    </source>
</evidence>
<accession>A0ABT7ZQR0</accession>
<evidence type="ECO:0000256" key="1">
    <source>
        <dbReference type="ARBA" id="ARBA00022490"/>
    </source>
</evidence>
<keyword evidence="1 6" id="KW-0963">Cytoplasm</keyword>
<dbReference type="InterPro" id="IPR007848">
    <property type="entry name" value="Small_mtfrase_dom"/>
</dbReference>
<dbReference type="InterPro" id="IPR050210">
    <property type="entry name" value="tRNA_Adenine-N(6)_MTase"/>
</dbReference>
<dbReference type="CDD" id="cd02440">
    <property type="entry name" value="AdoMet_MTases"/>
    <property type="match status" value="1"/>
</dbReference>
<sequence length="237" mass="27020">MTKPFKFKQFTVNQDRCAMKIGTDGVLLGAWASVDENPFSVLDIGAGTGVLSLMIAQRSAAENIEAIEIDADAYEQCADNFENSAWADRLFCYHASLLEFTEEINDKYDLIICNPPFYAEDYKTTDSSRDLARFNDAMPFSHLIYAVKNLLSEDGIFSVIIPYKEEANFVKLAIKADLFPNRICHLKGNPEAEFKRNLLEFSFKKTETTTSTLVIETSRHQYTEDYITLTKDFYLKM</sequence>
<dbReference type="EC" id="2.1.1.223" evidence="6"/>
<feature type="domain" description="Methyltransferase small" evidence="7">
    <location>
        <begin position="40"/>
        <end position="126"/>
    </location>
</feature>
<organism evidence="8 9">
    <name type="scientific">Winogradskyella bathintestinalis</name>
    <dbReference type="NCBI Taxonomy" id="3035208"/>
    <lineage>
        <taxon>Bacteria</taxon>
        <taxon>Pseudomonadati</taxon>
        <taxon>Bacteroidota</taxon>
        <taxon>Flavobacteriia</taxon>
        <taxon>Flavobacteriales</taxon>
        <taxon>Flavobacteriaceae</taxon>
        <taxon>Winogradskyella</taxon>
    </lineage>
</organism>
<name>A0ABT7ZQR0_9FLAO</name>
<comment type="catalytic activity">
    <reaction evidence="6">
        <text>adenosine(37) in tRNA1(Val) + S-adenosyl-L-methionine = N(6)-methyladenosine(37) in tRNA1(Val) + S-adenosyl-L-homocysteine + H(+)</text>
        <dbReference type="Rhea" id="RHEA:43160"/>
        <dbReference type="Rhea" id="RHEA-COMP:10369"/>
        <dbReference type="Rhea" id="RHEA-COMP:10370"/>
        <dbReference type="ChEBI" id="CHEBI:15378"/>
        <dbReference type="ChEBI" id="CHEBI:57856"/>
        <dbReference type="ChEBI" id="CHEBI:59789"/>
        <dbReference type="ChEBI" id="CHEBI:74411"/>
        <dbReference type="ChEBI" id="CHEBI:74449"/>
        <dbReference type="EC" id="2.1.1.223"/>
    </reaction>
</comment>
<dbReference type="PANTHER" id="PTHR47739">
    <property type="entry name" value="TRNA1(VAL) (ADENINE(37)-N6)-METHYLTRANSFERASE"/>
    <property type="match status" value="1"/>
</dbReference>
<dbReference type="PANTHER" id="PTHR47739:SF1">
    <property type="entry name" value="TRNA1(VAL) (ADENINE(37)-N6)-METHYLTRANSFERASE"/>
    <property type="match status" value="1"/>
</dbReference>
<dbReference type="InterPro" id="IPR022882">
    <property type="entry name" value="tRNA_adenine-N6_MeTrfase"/>
</dbReference>
<dbReference type="InterPro" id="IPR029063">
    <property type="entry name" value="SAM-dependent_MTases_sf"/>
</dbReference>
<keyword evidence="5 6" id="KW-0819">tRNA processing</keyword>
<evidence type="ECO:0000256" key="6">
    <source>
        <dbReference type="HAMAP-Rule" id="MF_01872"/>
    </source>
</evidence>